<dbReference type="GO" id="GO:0004556">
    <property type="term" value="F:alpha-amylase activity"/>
    <property type="evidence" value="ECO:0007669"/>
    <property type="project" value="TreeGrafter"/>
</dbReference>
<dbReference type="SMART" id="SM00642">
    <property type="entry name" value="Aamy"/>
    <property type="match status" value="1"/>
</dbReference>
<name>A0A813TGQ9_9BILA</name>
<dbReference type="CDD" id="cd11349">
    <property type="entry name" value="AmyAc_3"/>
    <property type="match status" value="1"/>
</dbReference>
<dbReference type="Proteomes" id="UP000677228">
    <property type="component" value="Unassembled WGS sequence"/>
</dbReference>
<organism evidence="3 6">
    <name type="scientific">Didymodactylos carnosus</name>
    <dbReference type="NCBI Taxonomy" id="1234261"/>
    <lineage>
        <taxon>Eukaryota</taxon>
        <taxon>Metazoa</taxon>
        <taxon>Spiralia</taxon>
        <taxon>Gnathifera</taxon>
        <taxon>Rotifera</taxon>
        <taxon>Eurotatoria</taxon>
        <taxon>Bdelloidea</taxon>
        <taxon>Philodinida</taxon>
        <taxon>Philodinidae</taxon>
        <taxon>Didymodactylos</taxon>
    </lineage>
</organism>
<evidence type="ECO:0000313" key="6">
    <source>
        <dbReference type="Proteomes" id="UP000663829"/>
    </source>
</evidence>
<dbReference type="InterPro" id="IPR017853">
    <property type="entry name" value="GH"/>
</dbReference>
<dbReference type="EMBL" id="CAJOBA010000064">
    <property type="protein sequence ID" value="CAF3500220.1"/>
    <property type="molecule type" value="Genomic_DNA"/>
</dbReference>
<dbReference type="SUPFAM" id="SSF51445">
    <property type="entry name" value="(Trans)glycosidases"/>
    <property type="match status" value="1"/>
</dbReference>
<dbReference type="EMBL" id="CAJOBC010000536">
    <property type="protein sequence ID" value="CAF3598159.1"/>
    <property type="molecule type" value="Genomic_DNA"/>
</dbReference>
<gene>
    <name evidence="3" type="ORF">GPM918_LOCUS4102</name>
    <name evidence="2" type="ORF">OVA965_LOCUS474</name>
    <name evidence="5" type="ORF">SRO942_LOCUS4102</name>
    <name evidence="4" type="ORF">TMI583_LOCUS474</name>
</gene>
<dbReference type="Proteomes" id="UP000663829">
    <property type="component" value="Unassembled WGS sequence"/>
</dbReference>
<comment type="caution">
    <text evidence="3">The sequence shown here is derived from an EMBL/GenBank/DDBJ whole genome shotgun (WGS) entry which is preliminary data.</text>
</comment>
<evidence type="ECO:0000313" key="2">
    <source>
        <dbReference type="EMBL" id="CAF0726571.1"/>
    </source>
</evidence>
<accession>A0A813TGQ9</accession>
<evidence type="ECO:0000313" key="4">
    <source>
        <dbReference type="EMBL" id="CAF3500220.1"/>
    </source>
</evidence>
<dbReference type="GO" id="GO:0009313">
    <property type="term" value="P:oligosaccharide catabolic process"/>
    <property type="evidence" value="ECO:0007669"/>
    <property type="project" value="TreeGrafter"/>
</dbReference>
<dbReference type="InterPro" id="IPR006047">
    <property type="entry name" value="GH13_cat_dom"/>
</dbReference>
<dbReference type="InterPro" id="IPR006048">
    <property type="entry name" value="A-amylase/branching_C"/>
</dbReference>
<evidence type="ECO:0000313" key="5">
    <source>
        <dbReference type="EMBL" id="CAF3598159.1"/>
    </source>
</evidence>
<dbReference type="PANTHER" id="PTHR10357">
    <property type="entry name" value="ALPHA-AMYLASE FAMILY MEMBER"/>
    <property type="match status" value="1"/>
</dbReference>
<dbReference type="EMBL" id="CAJNOQ010000536">
    <property type="protein sequence ID" value="CAF0812399.1"/>
    <property type="molecule type" value="Genomic_DNA"/>
</dbReference>
<protein>
    <recommendedName>
        <fullName evidence="1">Glycosyl hydrolase family 13 catalytic domain-containing protein</fullName>
    </recommendedName>
</protein>
<dbReference type="Pfam" id="PF02806">
    <property type="entry name" value="Alpha-amylase_C"/>
    <property type="match status" value="1"/>
</dbReference>
<dbReference type="Proteomes" id="UP000682733">
    <property type="component" value="Unassembled WGS sequence"/>
</dbReference>
<evidence type="ECO:0000313" key="3">
    <source>
        <dbReference type="EMBL" id="CAF0812399.1"/>
    </source>
</evidence>
<evidence type="ECO:0000259" key="1">
    <source>
        <dbReference type="SMART" id="SM00642"/>
    </source>
</evidence>
<dbReference type="EMBL" id="CAJNOK010000064">
    <property type="protein sequence ID" value="CAF0726571.1"/>
    <property type="molecule type" value="Genomic_DNA"/>
</dbReference>
<dbReference type="Pfam" id="PF00128">
    <property type="entry name" value="Alpha-amylase"/>
    <property type="match status" value="1"/>
</dbReference>
<dbReference type="GO" id="GO:0043169">
    <property type="term" value="F:cation binding"/>
    <property type="evidence" value="ECO:0007669"/>
    <property type="project" value="InterPro"/>
</dbReference>
<proteinExistence type="predicted"/>
<reference evidence="3" key="1">
    <citation type="submission" date="2021-02" db="EMBL/GenBank/DDBJ databases">
        <authorList>
            <person name="Nowell W R."/>
        </authorList>
    </citation>
    <scope>NUCLEOTIDE SEQUENCE</scope>
</reference>
<keyword evidence="6" id="KW-1185">Reference proteome</keyword>
<sequence length="609" mass="71685">MNTKLWQKSFFSPMLHFQRRKSSTMPDNHPSACNKDHKLIIYQILTRLFGNRNLTNKFYGTIDENGVGKLNDINNNVLKELKQFGYTHVWYTGVIEHALMTDYSSYGIRKDNPYIVKGLAGSPYAVKDYYDINPDLAVNIDQRMSEFEQLVKRSHENGLNVLIDFIPNHVARQYYSDRCPEDNFGSSDDCSKEFSATNDFYYITDQEFQLPQGIELPPSINAPEIEIYTEHPVRATGNDVFNAKPLITDWFETVKLNYGVDYKTGRSYFDPIPPLWHKLLKIIKFWCDKGVDGFRCDMCEMVPADFWNWLISNIRKDYSDRRIIFIGEIYRPDEYKKYIEYGYFDYLYDKVGLYDTLRWLIEGTTLGNANDITKIGHDTQQRNMDKNMLRFLENHDEIRIASKQFANTPWKALPAMVVTATMHNGPFMIYFGQELGVASNVDKGFQSNDGRTTIFDYWDNVPEIQAWYNDGKCDGKLLTTDQLNLRQFYGDLISLVHKYKSLHCLNSKFVDLQYANIKTYDTTKVYSYFRYHPNDEYLLFICNFDYTQEQTVELHIPDEMWNKLQLDSSQTYQMNEVFLDRKLKLELKLNENIQLKLPQNTVYVFEILK</sequence>
<dbReference type="Proteomes" id="UP000681722">
    <property type="component" value="Unassembled WGS sequence"/>
</dbReference>
<dbReference type="AlphaFoldDB" id="A0A813TGQ9"/>
<dbReference type="Gene3D" id="3.20.20.80">
    <property type="entry name" value="Glycosidases"/>
    <property type="match status" value="2"/>
</dbReference>
<dbReference type="OrthoDB" id="1740265at2759"/>
<feature type="domain" description="Glycosyl hydrolase family 13 catalytic" evidence="1">
    <location>
        <begin position="43"/>
        <end position="486"/>
    </location>
</feature>
<dbReference type="PANTHER" id="PTHR10357:SF205">
    <property type="entry name" value="O-GLYCOSYL HYDROLASE FAMILY 13"/>
    <property type="match status" value="1"/>
</dbReference>